<keyword evidence="2" id="KW-1185">Reference proteome</keyword>
<dbReference type="RefSeq" id="WP_012964067.1">
    <property type="nucleotide sequence ID" value="NC_013799.1"/>
</dbReference>
<accession>D3DJ85</accession>
<gene>
    <name evidence="1" type="ordered locus">HTH_1436</name>
</gene>
<dbReference type="AlphaFoldDB" id="D3DJ85"/>
<reference evidence="1 2" key="1">
    <citation type="journal article" date="2010" name="J. Bacteriol.">
        <title>Complete genome sequence of the thermophilic, obligately chemolithoautotrophic hydrogen-oxidizing bacterium Hydrogenobacter thermophilus TK-6.</title>
        <authorList>
            <person name="Arai H."/>
            <person name="Kanbe H."/>
            <person name="Ishii M."/>
            <person name="Igarashi Y."/>
        </authorList>
    </citation>
    <scope>NUCLEOTIDE SEQUENCE [LARGE SCALE GENOMIC DNA]</scope>
    <source>
        <strain evidence="2">DSM 6534 / IAM 12695 / TK-6 [Tokyo]</strain>
    </source>
</reference>
<dbReference type="STRING" id="608538.HTH_1436"/>
<evidence type="ECO:0000313" key="2">
    <source>
        <dbReference type="Proteomes" id="UP000002574"/>
    </source>
</evidence>
<evidence type="ECO:0000313" key="1">
    <source>
        <dbReference type="EMBL" id="BAI69887.1"/>
    </source>
</evidence>
<dbReference type="Proteomes" id="UP000002574">
    <property type="component" value="Chromosome"/>
</dbReference>
<dbReference type="OrthoDB" id="13427at2"/>
<dbReference type="KEGG" id="hth:HTH_1436"/>
<dbReference type="EMBL" id="AP011112">
    <property type="protein sequence ID" value="BAI69887.1"/>
    <property type="molecule type" value="Genomic_DNA"/>
</dbReference>
<name>D3DJ85_HYDTT</name>
<protein>
    <submittedName>
        <fullName evidence="1">Uncharacterized protein</fullName>
    </submittedName>
</protein>
<dbReference type="KEGG" id="hte:Hydth_1425"/>
<sequence length="169" mass="19778">MPLAIMIWGKEERERFYPEKILWLVDNPHPHWIETVRDNLKMDFKETGFRQFITLSSKYIVTDAMLMFGLQFCSSKEKLLEALNPIRLMVKVKPGSFLGMSHHFLGAPFEVECDEILREFLMSARRELEEGGFGLDVLIISHSPYIEDLLLCNLDRIKGLRFRFYSTGT</sequence>
<proteinExistence type="predicted"/>
<organism evidence="1 2">
    <name type="scientific">Hydrogenobacter thermophilus (strain DSM 6534 / IAM 12695 / TK-6)</name>
    <dbReference type="NCBI Taxonomy" id="608538"/>
    <lineage>
        <taxon>Bacteria</taxon>
        <taxon>Pseudomonadati</taxon>
        <taxon>Aquificota</taxon>
        <taxon>Aquificia</taxon>
        <taxon>Aquificales</taxon>
        <taxon>Aquificaceae</taxon>
        <taxon>Hydrogenobacter</taxon>
    </lineage>
</organism>